<accession>A0A1H3NSD6</accession>
<proteinExistence type="inferred from homology"/>
<comment type="pathway">
    <text evidence="2 9">Amine and polyamine biosynthesis; ectoine biosynthesis; L-ectoine from L-aspartate 4-semialdehyde: step 2/3.</text>
</comment>
<evidence type="ECO:0000256" key="4">
    <source>
        <dbReference type="ARBA" id="ARBA00012355"/>
    </source>
</evidence>
<dbReference type="UniPathway" id="UPA00067">
    <property type="reaction ID" value="UER00122"/>
</dbReference>
<evidence type="ECO:0000256" key="7">
    <source>
        <dbReference type="ARBA" id="ARBA00023315"/>
    </source>
</evidence>
<comment type="function">
    <text evidence="1 9">Catalyzes the acetylation of L-2,4-diaminobutyrate (DABA) to gamma-N-acetyl-alpha,gamma-diaminobutyric acid (ADABA) with acetyl coenzyme A.</text>
</comment>
<evidence type="ECO:0000313" key="11">
    <source>
        <dbReference type="EMBL" id="SDY91812.1"/>
    </source>
</evidence>
<organism evidence="11 12">
    <name type="scientific">Evansella caseinilytica</name>
    <dbReference type="NCBI Taxonomy" id="1503961"/>
    <lineage>
        <taxon>Bacteria</taxon>
        <taxon>Bacillati</taxon>
        <taxon>Bacillota</taxon>
        <taxon>Bacilli</taxon>
        <taxon>Bacillales</taxon>
        <taxon>Bacillaceae</taxon>
        <taxon>Evansella</taxon>
    </lineage>
</organism>
<dbReference type="InterPro" id="IPR000182">
    <property type="entry name" value="GNAT_dom"/>
</dbReference>
<comment type="catalytic activity">
    <reaction evidence="8 9">
        <text>L-2,4-diaminobutanoate + acetyl-CoA = (2S)-4-acetamido-2-aminobutanoate + CoA + H(+)</text>
        <dbReference type="Rhea" id="RHEA:16901"/>
        <dbReference type="ChEBI" id="CHEBI:15378"/>
        <dbReference type="ChEBI" id="CHEBI:57287"/>
        <dbReference type="ChEBI" id="CHEBI:57288"/>
        <dbReference type="ChEBI" id="CHEBI:58761"/>
        <dbReference type="ChEBI" id="CHEBI:58929"/>
        <dbReference type="EC" id="2.3.1.178"/>
    </reaction>
</comment>
<dbReference type="NCBIfam" id="TIGR02406">
    <property type="entry name" value="ectoine_EctA"/>
    <property type="match status" value="1"/>
</dbReference>
<comment type="similarity">
    <text evidence="3 9">Belongs to the acetyltransferase family. EctA subfamily.</text>
</comment>
<dbReference type="EC" id="2.3.1.178" evidence="4 9"/>
<evidence type="ECO:0000259" key="10">
    <source>
        <dbReference type="PROSITE" id="PS51186"/>
    </source>
</evidence>
<dbReference type="STRING" id="1503961.SAMN05421736_104187"/>
<evidence type="ECO:0000256" key="8">
    <source>
        <dbReference type="ARBA" id="ARBA00048924"/>
    </source>
</evidence>
<reference evidence="12" key="1">
    <citation type="submission" date="2016-10" db="EMBL/GenBank/DDBJ databases">
        <authorList>
            <person name="Varghese N."/>
            <person name="Submissions S."/>
        </authorList>
    </citation>
    <scope>NUCLEOTIDE SEQUENCE [LARGE SCALE GENOMIC DNA]</scope>
    <source>
        <strain evidence="12">SP</strain>
    </source>
</reference>
<dbReference type="InterPro" id="IPR016181">
    <property type="entry name" value="Acyl_CoA_acyltransferase"/>
</dbReference>
<dbReference type="PROSITE" id="PS51186">
    <property type="entry name" value="GNAT"/>
    <property type="match status" value="1"/>
</dbReference>
<keyword evidence="7 9" id="KW-0012">Acyltransferase</keyword>
<gene>
    <name evidence="9" type="primary">ectA</name>
    <name evidence="11" type="ORF">SAMN05421736_104187</name>
</gene>
<dbReference type="SUPFAM" id="SSF55729">
    <property type="entry name" value="Acyl-CoA N-acyltransferases (Nat)"/>
    <property type="match status" value="1"/>
</dbReference>
<dbReference type="GO" id="GO:0033816">
    <property type="term" value="F:diaminobutyrate acetyltransferase activity"/>
    <property type="evidence" value="ECO:0007669"/>
    <property type="project" value="UniProtKB-EC"/>
</dbReference>
<dbReference type="EMBL" id="FNPI01000004">
    <property type="protein sequence ID" value="SDY91812.1"/>
    <property type="molecule type" value="Genomic_DNA"/>
</dbReference>
<dbReference type="InterPro" id="IPR012772">
    <property type="entry name" value="Ectoine_EctA"/>
</dbReference>
<keyword evidence="12" id="KW-1185">Reference proteome</keyword>
<dbReference type="CDD" id="cd04301">
    <property type="entry name" value="NAT_SF"/>
    <property type="match status" value="1"/>
</dbReference>
<evidence type="ECO:0000256" key="3">
    <source>
        <dbReference type="ARBA" id="ARBA00010712"/>
    </source>
</evidence>
<name>A0A1H3NSD6_9BACI</name>
<evidence type="ECO:0000256" key="5">
    <source>
        <dbReference type="ARBA" id="ARBA00017935"/>
    </source>
</evidence>
<evidence type="ECO:0000256" key="6">
    <source>
        <dbReference type="ARBA" id="ARBA00022679"/>
    </source>
</evidence>
<evidence type="ECO:0000256" key="2">
    <source>
        <dbReference type="ARBA" id="ARBA00004978"/>
    </source>
</evidence>
<evidence type="ECO:0000256" key="9">
    <source>
        <dbReference type="RuleBase" id="RU365045"/>
    </source>
</evidence>
<protein>
    <recommendedName>
        <fullName evidence="5 9">L-2,4-diaminobutyric acid acetyltransferase</fullName>
        <shortName evidence="9">DABA acetyltransferase</shortName>
        <ecNumber evidence="4 9">2.3.1.178</ecNumber>
    </recommendedName>
</protein>
<dbReference type="Pfam" id="PF00583">
    <property type="entry name" value="Acetyltransf_1"/>
    <property type="match status" value="1"/>
</dbReference>
<sequence length="163" mass="18220">MNVETISYMRPVPEDGAAMWQLAKSTSLDMNSPYKYLMMGKFFSETCVVAKEKEAVVGFATAFLQPERPDVLFIWQIGVDASKRGHGIASRMLEELLLREACKHVNYVEATVTPANKASQSLFRRLARDRMSACEVSECFSAEAFPAPGHEAEFLYRVGPLSD</sequence>
<dbReference type="Gene3D" id="3.40.630.30">
    <property type="match status" value="1"/>
</dbReference>
<evidence type="ECO:0000256" key="1">
    <source>
        <dbReference type="ARBA" id="ARBA00003741"/>
    </source>
</evidence>
<feature type="domain" description="N-acetyltransferase" evidence="10">
    <location>
        <begin position="4"/>
        <end position="163"/>
    </location>
</feature>
<dbReference type="Proteomes" id="UP000198935">
    <property type="component" value="Unassembled WGS sequence"/>
</dbReference>
<dbReference type="GO" id="GO:0019491">
    <property type="term" value="P:ectoine biosynthetic process"/>
    <property type="evidence" value="ECO:0007669"/>
    <property type="project" value="UniProtKB-UniPathway"/>
</dbReference>
<dbReference type="AlphaFoldDB" id="A0A1H3NSD6"/>
<keyword evidence="6 9" id="KW-0808">Transferase</keyword>
<evidence type="ECO:0000313" key="12">
    <source>
        <dbReference type="Proteomes" id="UP000198935"/>
    </source>
</evidence>